<evidence type="ECO:0000256" key="3">
    <source>
        <dbReference type="ARBA" id="ARBA00022737"/>
    </source>
</evidence>
<keyword evidence="6" id="KW-1185">Reference proteome</keyword>
<evidence type="ECO:0000256" key="1">
    <source>
        <dbReference type="ARBA" id="ARBA00004623"/>
    </source>
</evidence>
<dbReference type="PANTHER" id="PTHR11227">
    <property type="entry name" value="WD-REPEAT PROTEIN INTERACTING WITH PHOSPHOINOSIDES WIPI -RELATED"/>
    <property type="match status" value="1"/>
</dbReference>
<proteinExistence type="inferred from homology"/>
<gene>
    <name evidence="5" type="ORF">OEZ85_002616</name>
</gene>
<dbReference type="SUPFAM" id="SSF50978">
    <property type="entry name" value="WD40 repeat-like"/>
    <property type="match status" value="1"/>
</dbReference>
<dbReference type="InterPro" id="IPR015943">
    <property type="entry name" value="WD40/YVTN_repeat-like_dom_sf"/>
</dbReference>
<accession>A0ABY8TY86</accession>
<dbReference type="SMART" id="SM00320">
    <property type="entry name" value="WD40"/>
    <property type="match status" value="4"/>
</dbReference>
<dbReference type="InterPro" id="IPR048720">
    <property type="entry name" value="PROPPIN"/>
</dbReference>
<evidence type="ECO:0000313" key="6">
    <source>
        <dbReference type="Proteomes" id="UP001244341"/>
    </source>
</evidence>
<evidence type="ECO:0000313" key="5">
    <source>
        <dbReference type="EMBL" id="WIA14065.1"/>
    </source>
</evidence>
<dbReference type="InterPro" id="IPR001680">
    <property type="entry name" value="WD40_rpt"/>
</dbReference>
<keyword evidence="2" id="KW-0853">WD repeat</keyword>
<dbReference type="Proteomes" id="UP001244341">
    <property type="component" value="Chromosome 5b"/>
</dbReference>
<sequence length="424" mass="43561">MSLTCSSSHKPGLIHIAFNQDNSCICIGTSEGIRIYHIETHQICYRDDIGAVGIAEMLFCTSLLAYVGAGDQPSLTPRRLSVINTSSSSVIRDLSFSSSVLAVRLNKQRLVAVLDGRVHVHALQTLAQLRIIETPPNPKGLAALTPCSEPCCYLALPASAAAGVLRVYDLLVDGGHVVCEVQAHKAPLAAMAWSHDGAFLATASSTGTVIRVYSMPHASKAYSFRRGTYPAAVHCLAFSPEGYQPPLLAAASSHGTIHLFRLEQPHRSAAAAAASAAAGLLSAVINFAVTDMVEPQRSIANIRLPCAGLPAICALQHPTGSSGNAFEGGGGASSLSGQSDVATLPEDADEVTLVVATAGGLLYEYAVEQLSSAAGPKASLVALATAGGLLYEYVVAQLAVLGGPKASLGGELTLLGSAGLAAGA</sequence>
<protein>
    <recommendedName>
        <fullName evidence="7">Anaphase-promoting complex subunit 4 WD40 domain-containing protein</fullName>
    </recommendedName>
</protein>
<reference evidence="5 6" key="1">
    <citation type="submission" date="2023-05" db="EMBL/GenBank/DDBJ databases">
        <title>A 100% complete, gapless, phased diploid assembly of the Scenedesmus obliquus UTEX 3031 genome.</title>
        <authorList>
            <person name="Biondi T.C."/>
            <person name="Hanschen E.R."/>
            <person name="Kwon T."/>
            <person name="Eng W."/>
            <person name="Kruse C.P.S."/>
            <person name="Koehler S.I."/>
            <person name="Kunde Y."/>
            <person name="Gleasner C.D."/>
            <person name="You Mak K.T."/>
            <person name="Polle J."/>
            <person name="Hovde B.T."/>
            <person name="Starkenburg S.R."/>
        </authorList>
    </citation>
    <scope>NUCLEOTIDE SEQUENCE [LARGE SCALE GENOMIC DNA]</scope>
    <source>
        <strain evidence="5 6">DOE0152z</strain>
    </source>
</reference>
<evidence type="ECO:0008006" key="7">
    <source>
        <dbReference type="Google" id="ProtNLM"/>
    </source>
</evidence>
<name>A0ABY8TY86_TETOB</name>
<dbReference type="Gene3D" id="2.130.10.10">
    <property type="entry name" value="YVTN repeat-like/Quinoprotein amine dehydrogenase"/>
    <property type="match status" value="1"/>
</dbReference>
<evidence type="ECO:0000256" key="4">
    <source>
        <dbReference type="ARBA" id="ARBA00025740"/>
    </source>
</evidence>
<comment type="similarity">
    <text evidence="4">Belongs to the WD repeat PROPPIN family.</text>
</comment>
<evidence type="ECO:0000256" key="2">
    <source>
        <dbReference type="ARBA" id="ARBA00022574"/>
    </source>
</evidence>
<dbReference type="EMBL" id="CP126212">
    <property type="protein sequence ID" value="WIA14065.1"/>
    <property type="molecule type" value="Genomic_DNA"/>
</dbReference>
<dbReference type="InterPro" id="IPR036322">
    <property type="entry name" value="WD40_repeat_dom_sf"/>
</dbReference>
<dbReference type="Pfam" id="PF21032">
    <property type="entry name" value="PROPPIN"/>
    <property type="match status" value="1"/>
</dbReference>
<keyword evidence="3" id="KW-0677">Repeat</keyword>
<comment type="subcellular location">
    <subcellularLocation>
        <location evidence="1">Preautophagosomal structure membrane</location>
        <topology evidence="1">Peripheral membrane protein</topology>
    </subcellularLocation>
</comment>
<organism evidence="5 6">
    <name type="scientific">Tetradesmus obliquus</name>
    <name type="common">Green alga</name>
    <name type="synonym">Acutodesmus obliquus</name>
    <dbReference type="NCBI Taxonomy" id="3088"/>
    <lineage>
        <taxon>Eukaryota</taxon>
        <taxon>Viridiplantae</taxon>
        <taxon>Chlorophyta</taxon>
        <taxon>core chlorophytes</taxon>
        <taxon>Chlorophyceae</taxon>
        <taxon>CS clade</taxon>
        <taxon>Sphaeropleales</taxon>
        <taxon>Scenedesmaceae</taxon>
        <taxon>Tetradesmus</taxon>
    </lineage>
</organism>